<reference evidence="2 3" key="1">
    <citation type="submission" date="2018-04" db="EMBL/GenBank/DDBJ databases">
        <title>Genomic Encyclopedia of Archaeal and Bacterial Type Strains, Phase II (KMG-II): from individual species to whole genera.</title>
        <authorList>
            <person name="Goeker M."/>
        </authorList>
    </citation>
    <scope>NUCLEOTIDE SEQUENCE [LARGE SCALE GENOMIC DNA]</scope>
    <source>
        <strain evidence="2 3">DSM 23082</strain>
    </source>
</reference>
<keyword evidence="3" id="KW-1185">Reference proteome</keyword>
<dbReference type="EMBL" id="QBKQ01000002">
    <property type="protein sequence ID" value="PTX43513.1"/>
    <property type="molecule type" value="Genomic_DNA"/>
</dbReference>
<dbReference type="InterPro" id="IPR016181">
    <property type="entry name" value="Acyl_CoA_acyltransferase"/>
</dbReference>
<dbReference type="OrthoDB" id="9811523at2"/>
<comment type="caution">
    <text evidence="2">The sequence shown here is derived from an EMBL/GenBank/DDBJ whole genome shotgun (WGS) entry which is preliminary data.</text>
</comment>
<accession>A0A2T6AI72</accession>
<dbReference type="Gene3D" id="3.40.630.30">
    <property type="match status" value="1"/>
</dbReference>
<feature type="domain" description="N-acetyltransferase" evidence="1">
    <location>
        <begin position="14"/>
        <end position="174"/>
    </location>
</feature>
<gene>
    <name evidence="2" type="ORF">C8P64_2041</name>
</gene>
<protein>
    <submittedName>
        <fullName evidence="2">Ribosomal-protein-alanine N-acetyltransferase</fullName>
    </submittedName>
</protein>
<evidence type="ECO:0000313" key="3">
    <source>
        <dbReference type="Proteomes" id="UP000244174"/>
    </source>
</evidence>
<dbReference type="InterPro" id="IPR000182">
    <property type="entry name" value="GNAT_dom"/>
</dbReference>
<organism evidence="2 3">
    <name type="scientific">Christiangramia gaetbulicola</name>
    <dbReference type="NCBI Taxonomy" id="703340"/>
    <lineage>
        <taxon>Bacteria</taxon>
        <taxon>Pseudomonadati</taxon>
        <taxon>Bacteroidota</taxon>
        <taxon>Flavobacteriia</taxon>
        <taxon>Flavobacteriales</taxon>
        <taxon>Flavobacteriaceae</taxon>
        <taxon>Christiangramia</taxon>
    </lineage>
</organism>
<dbReference type="AlphaFoldDB" id="A0A2T6AI72"/>
<dbReference type="Proteomes" id="UP000244174">
    <property type="component" value="Unassembled WGS sequence"/>
</dbReference>
<dbReference type="PANTHER" id="PTHR43792">
    <property type="entry name" value="GNAT FAMILY, PUTATIVE (AFU_ORTHOLOGUE AFUA_3G00765)-RELATED-RELATED"/>
    <property type="match status" value="1"/>
</dbReference>
<keyword evidence="2" id="KW-0808">Transferase</keyword>
<sequence length="174" mass="20058">MIFKPFPLLQTQRLILREPQIADWPVVSHLRTDSYINRFVKRSSAETEEKAKEFIENALANMAKDELVNWFICLKEDPKMIGSICLWNISADRKTAEIGYDLDAPFWGKGIMDEAMQAVINYGFDILKLDNIEAYTSYGNSASLGLLRKNGFKLNKEKTDADNPDNRIFELIRF</sequence>
<dbReference type="GO" id="GO:0016747">
    <property type="term" value="F:acyltransferase activity, transferring groups other than amino-acyl groups"/>
    <property type="evidence" value="ECO:0007669"/>
    <property type="project" value="InterPro"/>
</dbReference>
<dbReference type="PROSITE" id="PS51186">
    <property type="entry name" value="GNAT"/>
    <property type="match status" value="1"/>
</dbReference>
<dbReference type="SUPFAM" id="SSF55729">
    <property type="entry name" value="Acyl-CoA N-acyltransferases (Nat)"/>
    <property type="match status" value="1"/>
</dbReference>
<proteinExistence type="predicted"/>
<dbReference type="PANTHER" id="PTHR43792:SF1">
    <property type="entry name" value="N-ACETYLTRANSFERASE DOMAIN-CONTAINING PROTEIN"/>
    <property type="match status" value="1"/>
</dbReference>
<evidence type="ECO:0000259" key="1">
    <source>
        <dbReference type="PROSITE" id="PS51186"/>
    </source>
</evidence>
<evidence type="ECO:0000313" key="2">
    <source>
        <dbReference type="EMBL" id="PTX43513.1"/>
    </source>
</evidence>
<dbReference type="Pfam" id="PF13302">
    <property type="entry name" value="Acetyltransf_3"/>
    <property type="match status" value="1"/>
</dbReference>
<dbReference type="RefSeq" id="WP_108171935.1">
    <property type="nucleotide sequence ID" value="NZ_QBKQ01000002.1"/>
</dbReference>
<dbReference type="InterPro" id="IPR051531">
    <property type="entry name" value="N-acetyltransferase"/>
</dbReference>
<name>A0A2T6AI72_9FLAO</name>